<protein>
    <submittedName>
        <fullName evidence="2">Uncharacterized protein</fullName>
    </submittedName>
</protein>
<gene>
    <name evidence="2" type="ORF">PISMIDRAFT_677392</name>
</gene>
<evidence type="ECO:0000313" key="3">
    <source>
        <dbReference type="Proteomes" id="UP000054018"/>
    </source>
</evidence>
<reference evidence="3" key="2">
    <citation type="submission" date="2015-01" db="EMBL/GenBank/DDBJ databases">
        <title>Evolutionary Origins and Diversification of the Mycorrhizal Mutualists.</title>
        <authorList>
            <consortium name="DOE Joint Genome Institute"/>
            <consortium name="Mycorrhizal Genomics Consortium"/>
            <person name="Kohler A."/>
            <person name="Kuo A."/>
            <person name="Nagy L.G."/>
            <person name="Floudas D."/>
            <person name="Copeland A."/>
            <person name="Barry K.W."/>
            <person name="Cichocki N."/>
            <person name="Veneault-Fourrey C."/>
            <person name="LaButti K."/>
            <person name="Lindquist E.A."/>
            <person name="Lipzen A."/>
            <person name="Lundell T."/>
            <person name="Morin E."/>
            <person name="Murat C."/>
            <person name="Riley R."/>
            <person name="Ohm R."/>
            <person name="Sun H."/>
            <person name="Tunlid A."/>
            <person name="Henrissat B."/>
            <person name="Grigoriev I.V."/>
            <person name="Hibbett D.S."/>
            <person name="Martin F."/>
        </authorList>
    </citation>
    <scope>NUCLEOTIDE SEQUENCE [LARGE SCALE GENOMIC DNA]</scope>
    <source>
        <strain evidence="3">441</strain>
    </source>
</reference>
<feature type="transmembrane region" description="Helical" evidence="1">
    <location>
        <begin position="83"/>
        <end position="103"/>
    </location>
</feature>
<evidence type="ECO:0000313" key="2">
    <source>
        <dbReference type="EMBL" id="KIK25155.1"/>
    </source>
</evidence>
<name>A0A0C9YJM9_9AGAM</name>
<accession>A0A0C9YJM9</accession>
<keyword evidence="3" id="KW-1185">Reference proteome</keyword>
<evidence type="ECO:0000256" key="1">
    <source>
        <dbReference type="SAM" id="Phobius"/>
    </source>
</evidence>
<dbReference type="AlphaFoldDB" id="A0A0C9YJM9"/>
<proteinExistence type="predicted"/>
<keyword evidence="1" id="KW-0472">Membrane</keyword>
<keyword evidence="1" id="KW-1133">Transmembrane helix</keyword>
<sequence length="117" mass="13374">MTRLILTFGRMTVWLGANRVVPQVDTTHNAPASPWIPARIWWPSHDMYARYYASYCHFFRFVLLWFHDDPACLSSRVIRWRCVLYANSSIVITGSLYTVALSIDSMGNLKSSNTGGV</sequence>
<organism evidence="2 3">
    <name type="scientific">Pisolithus microcarpus 441</name>
    <dbReference type="NCBI Taxonomy" id="765257"/>
    <lineage>
        <taxon>Eukaryota</taxon>
        <taxon>Fungi</taxon>
        <taxon>Dikarya</taxon>
        <taxon>Basidiomycota</taxon>
        <taxon>Agaricomycotina</taxon>
        <taxon>Agaricomycetes</taxon>
        <taxon>Agaricomycetidae</taxon>
        <taxon>Boletales</taxon>
        <taxon>Sclerodermatineae</taxon>
        <taxon>Pisolithaceae</taxon>
        <taxon>Pisolithus</taxon>
    </lineage>
</organism>
<dbReference type="EMBL" id="KN833710">
    <property type="protein sequence ID" value="KIK25155.1"/>
    <property type="molecule type" value="Genomic_DNA"/>
</dbReference>
<keyword evidence="1" id="KW-0812">Transmembrane</keyword>
<dbReference type="Proteomes" id="UP000054018">
    <property type="component" value="Unassembled WGS sequence"/>
</dbReference>
<dbReference type="HOGENOM" id="CLU_2085725_0_0_1"/>
<reference evidence="2 3" key="1">
    <citation type="submission" date="2014-04" db="EMBL/GenBank/DDBJ databases">
        <authorList>
            <consortium name="DOE Joint Genome Institute"/>
            <person name="Kuo A."/>
            <person name="Kohler A."/>
            <person name="Costa M.D."/>
            <person name="Nagy L.G."/>
            <person name="Floudas D."/>
            <person name="Copeland A."/>
            <person name="Barry K.W."/>
            <person name="Cichocki N."/>
            <person name="Veneault-Fourrey C."/>
            <person name="LaButti K."/>
            <person name="Lindquist E.A."/>
            <person name="Lipzen A."/>
            <person name="Lundell T."/>
            <person name="Morin E."/>
            <person name="Murat C."/>
            <person name="Sun H."/>
            <person name="Tunlid A."/>
            <person name="Henrissat B."/>
            <person name="Grigoriev I.V."/>
            <person name="Hibbett D.S."/>
            <person name="Martin F."/>
            <person name="Nordberg H.P."/>
            <person name="Cantor M.N."/>
            <person name="Hua S.X."/>
        </authorList>
    </citation>
    <scope>NUCLEOTIDE SEQUENCE [LARGE SCALE GENOMIC DNA]</scope>
    <source>
        <strain evidence="2 3">441</strain>
    </source>
</reference>